<keyword evidence="6 9" id="KW-0326">Glycosidase</keyword>
<accession>A0AAV7DYN8</accession>
<dbReference type="GO" id="GO:0004650">
    <property type="term" value="F:polygalacturonase activity"/>
    <property type="evidence" value="ECO:0007669"/>
    <property type="project" value="InterPro"/>
</dbReference>
<comment type="subcellular location">
    <subcellularLocation>
        <location evidence="1">Secreted</location>
        <location evidence="1">Cell wall</location>
    </subcellularLocation>
</comment>
<feature type="chain" id="PRO_5043787229" description="Polygalacturonase" evidence="10">
    <location>
        <begin position="25"/>
        <end position="381"/>
    </location>
</feature>
<dbReference type="SMART" id="SM00710">
    <property type="entry name" value="PbH1"/>
    <property type="match status" value="4"/>
</dbReference>
<dbReference type="PROSITE" id="PS00502">
    <property type="entry name" value="POLYGALACTURONASE"/>
    <property type="match status" value="1"/>
</dbReference>
<evidence type="ECO:0000256" key="2">
    <source>
        <dbReference type="ARBA" id="ARBA00008834"/>
    </source>
</evidence>
<name>A0AAV7DYN8_ARIFI</name>
<evidence type="ECO:0000256" key="10">
    <source>
        <dbReference type="SAM" id="SignalP"/>
    </source>
</evidence>
<dbReference type="GO" id="GO:0005975">
    <property type="term" value="P:carbohydrate metabolic process"/>
    <property type="evidence" value="ECO:0007669"/>
    <property type="project" value="InterPro"/>
</dbReference>
<feature type="signal peptide" evidence="10">
    <location>
        <begin position="1"/>
        <end position="24"/>
    </location>
</feature>
<evidence type="ECO:0000313" key="12">
    <source>
        <dbReference type="Proteomes" id="UP000825729"/>
    </source>
</evidence>
<keyword evidence="7" id="KW-0961">Cell wall biogenesis/degradation</keyword>
<dbReference type="Gene3D" id="2.160.20.10">
    <property type="entry name" value="Single-stranded right-handed beta-helix, Pectin lyase-like"/>
    <property type="match status" value="1"/>
</dbReference>
<dbReference type="Proteomes" id="UP000825729">
    <property type="component" value="Unassembled WGS sequence"/>
</dbReference>
<reference evidence="11 12" key="1">
    <citation type="submission" date="2021-07" db="EMBL/GenBank/DDBJ databases">
        <title>The Aristolochia fimbriata genome: insights into angiosperm evolution, floral development and chemical biosynthesis.</title>
        <authorList>
            <person name="Jiao Y."/>
        </authorList>
    </citation>
    <scope>NUCLEOTIDE SEQUENCE [LARGE SCALE GENOMIC DNA]</scope>
    <source>
        <strain evidence="11">IBCAS-2021</strain>
        <tissue evidence="11">Leaf</tissue>
    </source>
</reference>
<keyword evidence="12" id="KW-1185">Reference proteome</keyword>
<keyword evidence="3" id="KW-0134">Cell wall</keyword>
<dbReference type="SUPFAM" id="SSF51126">
    <property type="entry name" value="Pectin lyase-like"/>
    <property type="match status" value="1"/>
</dbReference>
<keyword evidence="4" id="KW-0964">Secreted</keyword>
<evidence type="ECO:0000256" key="7">
    <source>
        <dbReference type="ARBA" id="ARBA00023316"/>
    </source>
</evidence>
<comment type="caution">
    <text evidence="11">The sequence shown here is derived from an EMBL/GenBank/DDBJ whole genome shotgun (WGS) entry which is preliminary data.</text>
</comment>
<dbReference type="Pfam" id="PF00295">
    <property type="entry name" value="Glyco_hydro_28"/>
    <property type="match status" value="1"/>
</dbReference>
<dbReference type="InterPro" id="IPR000743">
    <property type="entry name" value="Glyco_hydro_28"/>
</dbReference>
<evidence type="ECO:0000256" key="5">
    <source>
        <dbReference type="ARBA" id="ARBA00022801"/>
    </source>
</evidence>
<evidence type="ECO:0000256" key="1">
    <source>
        <dbReference type="ARBA" id="ARBA00004191"/>
    </source>
</evidence>
<evidence type="ECO:0000256" key="6">
    <source>
        <dbReference type="ARBA" id="ARBA00023295"/>
    </source>
</evidence>
<keyword evidence="10" id="KW-0732">Signal</keyword>
<evidence type="ECO:0000256" key="3">
    <source>
        <dbReference type="ARBA" id="ARBA00022512"/>
    </source>
</evidence>
<evidence type="ECO:0000313" key="11">
    <source>
        <dbReference type="EMBL" id="KAG9441634.1"/>
    </source>
</evidence>
<evidence type="ECO:0000256" key="9">
    <source>
        <dbReference type="RuleBase" id="RU361169"/>
    </source>
</evidence>
<dbReference type="GO" id="GO:0071555">
    <property type="term" value="P:cell wall organization"/>
    <property type="evidence" value="ECO:0007669"/>
    <property type="project" value="UniProtKB-KW"/>
</dbReference>
<dbReference type="AlphaFoldDB" id="A0AAV7DYN8"/>
<dbReference type="PANTHER" id="PTHR31375">
    <property type="match status" value="1"/>
</dbReference>
<organism evidence="11 12">
    <name type="scientific">Aristolochia fimbriata</name>
    <name type="common">White veined hardy Dutchman's pipe vine</name>
    <dbReference type="NCBI Taxonomy" id="158543"/>
    <lineage>
        <taxon>Eukaryota</taxon>
        <taxon>Viridiplantae</taxon>
        <taxon>Streptophyta</taxon>
        <taxon>Embryophyta</taxon>
        <taxon>Tracheophyta</taxon>
        <taxon>Spermatophyta</taxon>
        <taxon>Magnoliopsida</taxon>
        <taxon>Magnoliidae</taxon>
        <taxon>Piperales</taxon>
        <taxon>Aristolochiaceae</taxon>
        <taxon>Aristolochia</taxon>
    </lineage>
</organism>
<dbReference type="InterPro" id="IPR006626">
    <property type="entry name" value="PbH1"/>
</dbReference>
<protein>
    <recommendedName>
        <fullName evidence="13">Polygalacturonase</fullName>
    </recommendedName>
</protein>
<dbReference type="EMBL" id="JAINDJ010000007">
    <property type="protein sequence ID" value="KAG9441634.1"/>
    <property type="molecule type" value="Genomic_DNA"/>
</dbReference>
<evidence type="ECO:0008006" key="13">
    <source>
        <dbReference type="Google" id="ProtNLM"/>
    </source>
</evidence>
<comment type="similarity">
    <text evidence="2 9">Belongs to the glycosyl hydrolase 28 family.</text>
</comment>
<gene>
    <name evidence="11" type="ORF">H6P81_017488</name>
</gene>
<evidence type="ECO:0000256" key="4">
    <source>
        <dbReference type="ARBA" id="ARBA00022525"/>
    </source>
</evidence>
<dbReference type="InterPro" id="IPR011050">
    <property type="entry name" value="Pectin_lyase_fold/virulence"/>
</dbReference>
<proteinExistence type="inferred from homology"/>
<sequence length="381" mass="41258">MLMASHVKIFGILLVLCIAPSVFGDFNVLDFGAVGDGRTDDTEAFKRAWEATCAAHGDVSTLVVPRRTFLLNSNRFSGKCNATLIFFRLFGNLIAPTRDAFKGWKSWITFYKVDGLTVTGTGTIDGQGSSWWPRNCMDEASTSCFFTSCLMLNVRGVKLKNSARSHMTVNGCGRVSIQNIHISSPANSPNTDGINIGSSWNVQVSDSIIESGDDCISFLAGSYHINVSHITCGPGHGISVGSMDTGIVEDVKVSNCIFKNTLFGARIKTKQGGTGHVKWVKFRDNHMQSVYTPIIIDQYYASRMNQSSAVAIEGVEFTNFWGTASGKLGIKLACSQSVPCTDIRLREINLASATPNKQLSSYCLSARGPHCGDCSPAVRCL</sequence>
<evidence type="ECO:0000256" key="8">
    <source>
        <dbReference type="PROSITE-ProRule" id="PRU10052"/>
    </source>
</evidence>
<dbReference type="InterPro" id="IPR012334">
    <property type="entry name" value="Pectin_lyas_fold"/>
</dbReference>
<keyword evidence="5 9" id="KW-0378">Hydrolase</keyword>
<feature type="active site" evidence="8">
    <location>
        <position position="236"/>
    </location>
</feature>